<evidence type="ECO:0000313" key="3">
    <source>
        <dbReference type="Proteomes" id="UP000035154"/>
    </source>
</evidence>
<gene>
    <name evidence="2" type="ORF">AF80_10310</name>
</gene>
<dbReference type="GO" id="GO:0003677">
    <property type="term" value="F:DNA binding"/>
    <property type="evidence" value="ECO:0007669"/>
    <property type="project" value="InterPro"/>
</dbReference>
<feature type="domain" description="HTH cro/C1-type" evidence="1">
    <location>
        <begin position="23"/>
        <end position="80"/>
    </location>
</feature>
<reference evidence="2 3" key="1">
    <citation type="submission" date="2014-01" db="EMBL/GenBank/DDBJ databases">
        <title>Development of a Comparative Genomic Fingerprinting Assay for High Resolution Genotyping of Arcobacter butzleri.</title>
        <authorList>
            <person name="Webb A.L."/>
            <person name="Inglis G.D."/>
            <person name="Kruczkiewicz P."/>
            <person name="Selinger L.B."/>
            <person name="Taboada E.N."/>
        </authorList>
    </citation>
    <scope>NUCLEOTIDE SEQUENCE [LARGE SCALE GENOMIC DNA]</scope>
    <source>
        <strain evidence="2 3">L355</strain>
    </source>
</reference>
<organism evidence="2 3">
    <name type="scientific">Aliarcobacter butzleri L355</name>
    <dbReference type="NCBI Taxonomy" id="1447263"/>
    <lineage>
        <taxon>Bacteria</taxon>
        <taxon>Pseudomonadati</taxon>
        <taxon>Campylobacterota</taxon>
        <taxon>Epsilonproteobacteria</taxon>
        <taxon>Campylobacterales</taxon>
        <taxon>Arcobacteraceae</taxon>
        <taxon>Aliarcobacter</taxon>
    </lineage>
</organism>
<dbReference type="EMBL" id="JAIW01000063">
    <property type="protein sequence ID" value="KLE08178.1"/>
    <property type="molecule type" value="Genomic_DNA"/>
</dbReference>
<dbReference type="InterPro" id="IPR001387">
    <property type="entry name" value="Cro/C1-type_HTH"/>
</dbReference>
<dbReference type="Proteomes" id="UP000035154">
    <property type="component" value="Unassembled WGS sequence"/>
</dbReference>
<dbReference type="CDD" id="cd00093">
    <property type="entry name" value="HTH_XRE"/>
    <property type="match status" value="1"/>
</dbReference>
<dbReference type="PATRIC" id="fig|1447263.3.peg.2011"/>
<protein>
    <submittedName>
        <fullName evidence="2">XRE family transcriptional regulator</fullName>
    </submittedName>
</protein>
<dbReference type="PROSITE" id="PS50943">
    <property type="entry name" value="HTH_CROC1"/>
    <property type="match status" value="1"/>
</dbReference>
<sequence>MKHIDDMSDTYINNFHKIIGQNVKRIRKEKRISQLDLAHRIGHKSVSIISCAEINHKNNHFNIEHLLKIAYVLEVDVCEFFKEDDK</sequence>
<evidence type="ECO:0000313" key="2">
    <source>
        <dbReference type="EMBL" id="KLE08178.1"/>
    </source>
</evidence>
<dbReference type="AlphaFoldDB" id="A0A0G9KVI7"/>
<dbReference type="RefSeq" id="WP_338151478.1">
    <property type="nucleotide sequence ID" value="NZ_JAIW01000063.1"/>
</dbReference>
<dbReference type="InterPro" id="IPR010982">
    <property type="entry name" value="Lambda_DNA-bd_dom_sf"/>
</dbReference>
<evidence type="ECO:0000259" key="1">
    <source>
        <dbReference type="PROSITE" id="PS50943"/>
    </source>
</evidence>
<dbReference type="SMART" id="SM00530">
    <property type="entry name" value="HTH_XRE"/>
    <property type="match status" value="1"/>
</dbReference>
<proteinExistence type="predicted"/>
<dbReference type="Gene3D" id="1.10.260.40">
    <property type="entry name" value="lambda repressor-like DNA-binding domains"/>
    <property type="match status" value="1"/>
</dbReference>
<dbReference type="SUPFAM" id="SSF47413">
    <property type="entry name" value="lambda repressor-like DNA-binding domains"/>
    <property type="match status" value="1"/>
</dbReference>
<name>A0A0G9KVI7_9BACT</name>
<comment type="caution">
    <text evidence="2">The sequence shown here is derived from an EMBL/GenBank/DDBJ whole genome shotgun (WGS) entry which is preliminary data.</text>
</comment>
<accession>A0A0G9KVI7</accession>